<proteinExistence type="predicted"/>
<dbReference type="Pfam" id="PF02464">
    <property type="entry name" value="CinA"/>
    <property type="match status" value="1"/>
</dbReference>
<protein>
    <submittedName>
        <fullName evidence="1">Uncharacterized protein</fullName>
    </submittedName>
</protein>
<evidence type="ECO:0000313" key="1">
    <source>
        <dbReference type="EMBL" id="OCG73842.1"/>
    </source>
</evidence>
<dbReference type="Proteomes" id="UP000093355">
    <property type="component" value="Unassembled WGS sequence"/>
</dbReference>
<reference evidence="1 2" key="1">
    <citation type="submission" date="2016-05" db="EMBL/GenBank/DDBJ databases">
        <authorList>
            <person name="Lavstsen T."/>
            <person name="Jespersen J.S."/>
        </authorList>
    </citation>
    <scope>NUCLEOTIDE SEQUENCE [LARGE SCALE GENOMIC DNA]</scope>
    <source>
        <strain evidence="1 2">YLB-01</strain>
    </source>
</reference>
<gene>
    <name evidence="1" type="ORF">A7J15_06375</name>
</gene>
<accession>A0A1B9NB56</accession>
<keyword evidence="2" id="KW-1185">Reference proteome</keyword>
<dbReference type="OrthoDB" id="1253990at2"/>
<name>A0A1B9NB56_9MICO</name>
<dbReference type="NCBIfam" id="TIGR00199">
    <property type="entry name" value="PncC_domain"/>
    <property type="match status" value="1"/>
</dbReference>
<evidence type="ECO:0000313" key="2">
    <source>
        <dbReference type="Proteomes" id="UP000093355"/>
    </source>
</evidence>
<dbReference type="AlphaFoldDB" id="A0A1B9NB56"/>
<organism evidence="1 2">
    <name type="scientific">Microbacterium sediminis</name>
    <dbReference type="NCBI Taxonomy" id="904291"/>
    <lineage>
        <taxon>Bacteria</taxon>
        <taxon>Bacillati</taxon>
        <taxon>Actinomycetota</taxon>
        <taxon>Actinomycetes</taxon>
        <taxon>Micrococcales</taxon>
        <taxon>Microbacteriaceae</taxon>
        <taxon>Microbacterium</taxon>
    </lineage>
</organism>
<sequence length="174" mass="17564">MTSPSVPGTFAVASQLLAELQARGWSLAVAESLTGGLLTSAIVEIPGASASLRGAVVAYDTRIKHAVLGVSQALLDAGGPVQPEVAAQMARGARRALAVEGEEAHVGLATTGIAGPVSPDGKPVGTVDLAVALPGATYTERDVFRGDRDAIRAQAAGRALEFALEAVRDRVTGA</sequence>
<dbReference type="SUPFAM" id="SSF142433">
    <property type="entry name" value="CinA-like"/>
    <property type="match status" value="1"/>
</dbReference>
<dbReference type="Gene3D" id="3.90.950.20">
    <property type="entry name" value="CinA-like"/>
    <property type="match status" value="1"/>
</dbReference>
<dbReference type="STRING" id="904291.A7J15_06375"/>
<dbReference type="EMBL" id="LXMD01000023">
    <property type="protein sequence ID" value="OCG73842.1"/>
    <property type="molecule type" value="Genomic_DNA"/>
</dbReference>
<dbReference type="RefSeq" id="WP_067026131.1">
    <property type="nucleotide sequence ID" value="NZ_CP038256.1"/>
</dbReference>
<dbReference type="InterPro" id="IPR036653">
    <property type="entry name" value="CinA-like_C"/>
</dbReference>
<dbReference type="InterPro" id="IPR008136">
    <property type="entry name" value="CinA_C"/>
</dbReference>
<comment type="caution">
    <text evidence="1">The sequence shown here is derived from an EMBL/GenBank/DDBJ whole genome shotgun (WGS) entry which is preliminary data.</text>
</comment>